<gene>
    <name evidence="1" type="ORF">FFLO_04761</name>
</gene>
<name>A0A8K0NPK9_9TREE</name>
<protein>
    <submittedName>
        <fullName evidence="1">Uncharacterized protein</fullName>
    </submittedName>
</protein>
<reference evidence="1" key="1">
    <citation type="submission" date="2020-04" db="EMBL/GenBank/DDBJ databases">
        <title>Analysis of mating type loci in Filobasidium floriforme.</title>
        <authorList>
            <person name="Nowrousian M."/>
        </authorList>
    </citation>
    <scope>NUCLEOTIDE SEQUENCE</scope>
    <source>
        <strain evidence="1">CBS 6242</strain>
    </source>
</reference>
<dbReference type="EMBL" id="JABELV010000107">
    <property type="protein sequence ID" value="KAG7530854.1"/>
    <property type="molecule type" value="Genomic_DNA"/>
</dbReference>
<organism evidence="1 2">
    <name type="scientific">Filobasidium floriforme</name>
    <dbReference type="NCBI Taxonomy" id="5210"/>
    <lineage>
        <taxon>Eukaryota</taxon>
        <taxon>Fungi</taxon>
        <taxon>Dikarya</taxon>
        <taxon>Basidiomycota</taxon>
        <taxon>Agaricomycotina</taxon>
        <taxon>Tremellomycetes</taxon>
        <taxon>Filobasidiales</taxon>
        <taxon>Filobasidiaceae</taxon>
        <taxon>Filobasidium</taxon>
    </lineage>
</organism>
<keyword evidence="2" id="KW-1185">Reference proteome</keyword>
<sequence length="100" mass="11265">MLSNLRSVIDLVKTKIASIFSVANDAAMNHQTNAIIVIRLDRVSSDRKEVVHVITQMIRRDLCHDHDPWRATLVSGGRNGRDISFSRVDRSCDDVTSFSL</sequence>
<dbReference type="AlphaFoldDB" id="A0A8K0NPK9"/>
<evidence type="ECO:0000313" key="2">
    <source>
        <dbReference type="Proteomes" id="UP000812966"/>
    </source>
</evidence>
<proteinExistence type="predicted"/>
<dbReference type="Proteomes" id="UP000812966">
    <property type="component" value="Unassembled WGS sequence"/>
</dbReference>
<evidence type="ECO:0000313" key="1">
    <source>
        <dbReference type="EMBL" id="KAG7530854.1"/>
    </source>
</evidence>
<comment type="caution">
    <text evidence="1">The sequence shown here is derived from an EMBL/GenBank/DDBJ whole genome shotgun (WGS) entry which is preliminary data.</text>
</comment>
<accession>A0A8K0NPK9</accession>